<dbReference type="Gene3D" id="3.40.50.1820">
    <property type="entry name" value="alpha/beta hydrolase"/>
    <property type="match status" value="1"/>
</dbReference>
<evidence type="ECO:0000256" key="2">
    <source>
        <dbReference type="ARBA" id="ARBA00022487"/>
    </source>
</evidence>
<dbReference type="InterPro" id="IPR002018">
    <property type="entry name" value="CarbesteraseB"/>
</dbReference>
<dbReference type="InterPro" id="IPR029058">
    <property type="entry name" value="AB_hydrolase_fold"/>
</dbReference>
<dbReference type="EMBL" id="NWSH01000660">
    <property type="protein sequence ID" value="PCG74962.1"/>
    <property type="molecule type" value="Genomic_DNA"/>
</dbReference>
<name>A0A2A4JU91_HELVI</name>
<reference evidence="8" key="1">
    <citation type="submission" date="2017-09" db="EMBL/GenBank/DDBJ databases">
        <title>Contemporary evolution of a Lepidopteran species, Heliothis virescens, in response to modern agricultural practices.</title>
        <authorList>
            <person name="Fritz M.L."/>
            <person name="Deyonke A.M."/>
            <person name="Papanicolaou A."/>
            <person name="Micinski S."/>
            <person name="Westbrook J."/>
            <person name="Gould F."/>
        </authorList>
    </citation>
    <scope>NUCLEOTIDE SEQUENCE [LARGE SCALE GENOMIC DNA]</scope>
    <source>
        <strain evidence="8">HvINT-</strain>
        <tissue evidence="8">Whole body</tissue>
    </source>
</reference>
<dbReference type="PANTHER" id="PTHR43142:SF1">
    <property type="entry name" value="CARBOXYLIC ESTER HYDROLASE"/>
    <property type="match status" value="1"/>
</dbReference>
<evidence type="ECO:0000256" key="6">
    <source>
        <dbReference type="RuleBase" id="RU361235"/>
    </source>
</evidence>
<feature type="signal peptide" evidence="6">
    <location>
        <begin position="1"/>
        <end position="16"/>
    </location>
</feature>
<keyword evidence="3 6" id="KW-0378">Hydrolase</keyword>
<proteinExistence type="inferred from homology"/>
<evidence type="ECO:0000256" key="1">
    <source>
        <dbReference type="ARBA" id="ARBA00005964"/>
    </source>
</evidence>
<dbReference type="EC" id="3.1.1.-" evidence="6"/>
<dbReference type="PROSITE" id="PS00122">
    <property type="entry name" value="CARBOXYLESTERASE_B_1"/>
    <property type="match status" value="1"/>
</dbReference>
<dbReference type="GO" id="GO:0052689">
    <property type="term" value="F:carboxylic ester hydrolase activity"/>
    <property type="evidence" value="ECO:0007669"/>
    <property type="project" value="UniProtKB-KW"/>
</dbReference>
<evidence type="ECO:0000256" key="4">
    <source>
        <dbReference type="ARBA" id="ARBA00023157"/>
    </source>
</evidence>
<organism evidence="8">
    <name type="scientific">Heliothis virescens</name>
    <name type="common">Tobacco budworm moth</name>
    <dbReference type="NCBI Taxonomy" id="7102"/>
    <lineage>
        <taxon>Eukaryota</taxon>
        <taxon>Metazoa</taxon>
        <taxon>Ecdysozoa</taxon>
        <taxon>Arthropoda</taxon>
        <taxon>Hexapoda</taxon>
        <taxon>Insecta</taxon>
        <taxon>Pterygota</taxon>
        <taxon>Neoptera</taxon>
        <taxon>Endopterygota</taxon>
        <taxon>Lepidoptera</taxon>
        <taxon>Glossata</taxon>
        <taxon>Ditrysia</taxon>
        <taxon>Noctuoidea</taxon>
        <taxon>Noctuidae</taxon>
        <taxon>Heliothinae</taxon>
        <taxon>Heliothis</taxon>
    </lineage>
</organism>
<keyword evidence="5" id="KW-0325">Glycoprotein</keyword>
<dbReference type="AlphaFoldDB" id="A0A2A4JU91"/>
<protein>
    <recommendedName>
        <fullName evidence="6">Carboxylic ester hydrolase</fullName>
        <ecNumber evidence="6">3.1.1.-</ecNumber>
    </recommendedName>
</protein>
<evidence type="ECO:0000256" key="3">
    <source>
        <dbReference type="ARBA" id="ARBA00022801"/>
    </source>
</evidence>
<dbReference type="InterPro" id="IPR019826">
    <property type="entry name" value="Carboxylesterase_B_AS"/>
</dbReference>
<feature type="chain" id="PRO_5011816416" description="Carboxylic ester hydrolase" evidence="6">
    <location>
        <begin position="17"/>
        <end position="536"/>
    </location>
</feature>
<keyword evidence="2" id="KW-0719">Serine esterase</keyword>
<accession>A0A2A4JU91</accession>
<keyword evidence="6" id="KW-0732">Signal</keyword>
<dbReference type="Pfam" id="PF00135">
    <property type="entry name" value="COesterase"/>
    <property type="match status" value="1"/>
</dbReference>
<dbReference type="PANTHER" id="PTHR43142">
    <property type="entry name" value="CARBOXYLIC ESTER HYDROLASE"/>
    <property type="match status" value="1"/>
</dbReference>
<dbReference type="SUPFAM" id="SSF53474">
    <property type="entry name" value="alpha/beta-Hydrolases"/>
    <property type="match status" value="1"/>
</dbReference>
<evidence type="ECO:0000313" key="8">
    <source>
        <dbReference type="EMBL" id="PCG74962.1"/>
    </source>
</evidence>
<sequence>MRAVVLLASLCGLVHGLYRVDPLVSIKGGLIRGLQSSEGYAQFLGVPYAVVDESNPFGASIPHPGFDEVFEAYESNLCPQVNNDVAVGTLDCLTLNIYVPSVATTKNLLPVMVWIHGGQFSKGSADSGGISPKFLVDKDVIVVGINYRLGAYGFMCLDHPEVPGNQGLKDQVLALRWIKENIEAFGGNPKEITLFGESAGGVSVNLHLLSSYEKLYQRAIIQSGPAFVHIWTGEHKNELPIKLAEELDFNTTDISEALEYLAAIDAHTLIKAANDLNKAFSFQGNNILTVPCVETEFEGVDHFITEHPRNIESPKLKNTPVIIGYNDNEAAPAAELSGADYYDSFNFGDHLSLDFNFGDDEGANDLVKHFYIGGEQISEDVKLDLSDFAADYYFGYPTQRAVDQLLQNGASSVYRYVFSYNGGRNIMKLALNLNSTGATHADELGYLFDYEQFQGEVTPEDQIVIDRMTTIWTNFAKFGDPTPETSELLPVKWEPVSKTKQPYLDINEDLSLGTRPHHDRMAFWELFYRLYGNYEI</sequence>
<evidence type="ECO:0000256" key="5">
    <source>
        <dbReference type="ARBA" id="ARBA00023180"/>
    </source>
</evidence>
<gene>
    <name evidence="8" type="ORF">B5V51_12495</name>
</gene>
<keyword evidence="4" id="KW-1015">Disulfide bond</keyword>
<evidence type="ECO:0000259" key="7">
    <source>
        <dbReference type="Pfam" id="PF00135"/>
    </source>
</evidence>
<comment type="caution">
    <text evidence="8">The sequence shown here is derived from an EMBL/GenBank/DDBJ whole genome shotgun (WGS) entry which is preliminary data.</text>
</comment>
<feature type="domain" description="Carboxylesterase type B" evidence="7">
    <location>
        <begin position="21"/>
        <end position="524"/>
    </location>
</feature>
<comment type="similarity">
    <text evidence="1 6">Belongs to the type-B carboxylesterase/lipase family.</text>
</comment>
<dbReference type="STRING" id="7102.A0A2A4JU91"/>